<proteinExistence type="predicted"/>
<reference evidence="2" key="2">
    <citation type="submission" date="2020-08" db="EMBL/GenBank/DDBJ databases">
        <authorList>
            <person name="Shumante A."/>
            <person name="Zimin A.V."/>
            <person name="Puiu D."/>
            <person name="Salzberg S.L."/>
        </authorList>
    </citation>
    <scope>NUCLEOTIDE SEQUENCE</scope>
    <source>
        <strain evidence="2">WC2-LM</strain>
        <tissue evidence="2">Liver</tissue>
    </source>
</reference>
<evidence type="ECO:0000313" key="3">
    <source>
        <dbReference type="EMBL" id="VTJ85394.1"/>
    </source>
</evidence>
<evidence type="ECO:0000313" key="2">
    <source>
        <dbReference type="EMBL" id="KAF7484678.1"/>
    </source>
</evidence>
<dbReference type="AlphaFoldDB" id="A0A5E4CUB2"/>
<dbReference type="EMBL" id="WJEC01000231">
    <property type="protein sequence ID" value="KAF7484678.1"/>
    <property type="molecule type" value="Genomic_DNA"/>
</dbReference>
<dbReference type="EMBL" id="CABDUW010002090">
    <property type="protein sequence ID" value="VTJ85394.1"/>
    <property type="molecule type" value="Genomic_DNA"/>
</dbReference>
<accession>A0A5E4CUB2</accession>
<gene>
    <name evidence="2" type="ORF">GHT09_003842</name>
    <name evidence="3" type="ORF">MONAX_5E020188</name>
</gene>
<feature type="region of interest" description="Disordered" evidence="1">
    <location>
        <begin position="60"/>
        <end position="83"/>
    </location>
</feature>
<feature type="compositionally biased region" description="Low complexity" evidence="1">
    <location>
        <begin position="60"/>
        <end position="76"/>
    </location>
</feature>
<sequence>MMLPGLEVSYLGTASAASKAISMVNATDEQRSPVQSAATYTASIPRSPGGLLLGCQCPCSSTTSAPDASDTDTTADLQKSPGDAAPQTAVAAAALICCLLSTTPDTIAATTA</sequence>
<keyword evidence="4" id="KW-1185">Reference proteome</keyword>
<protein>
    <submittedName>
        <fullName evidence="3">Uncharacterized protein</fullName>
    </submittedName>
</protein>
<evidence type="ECO:0000256" key="1">
    <source>
        <dbReference type="SAM" id="MobiDB-lite"/>
    </source>
</evidence>
<organism evidence="3 4">
    <name type="scientific">Marmota monax</name>
    <name type="common">Woodchuck</name>
    <dbReference type="NCBI Taxonomy" id="9995"/>
    <lineage>
        <taxon>Eukaryota</taxon>
        <taxon>Metazoa</taxon>
        <taxon>Chordata</taxon>
        <taxon>Craniata</taxon>
        <taxon>Vertebrata</taxon>
        <taxon>Euteleostomi</taxon>
        <taxon>Mammalia</taxon>
        <taxon>Eutheria</taxon>
        <taxon>Euarchontoglires</taxon>
        <taxon>Glires</taxon>
        <taxon>Rodentia</taxon>
        <taxon>Sciuromorpha</taxon>
        <taxon>Sciuridae</taxon>
        <taxon>Xerinae</taxon>
        <taxon>Marmotini</taxon>
        <taxon>Marmota</taxon>
    </lineage>
</organism>
<dbReference type="Proteomes" id="UP000335636">
    <property type="component" value="Unassembled WGS sequence"/>
</dbReference>
<reference evidence="3 4" key="1">
    <citation type="submission" date="2019-04" db="EMBL/GenBank/DDBJ databases">
        <authorList>
            <person name="Alioto T."/>
            <person name="Alioto T."/>
        </authorList>
    </citation>
    <scope>NUCLEOTIDE SEQUENCE [LARGE SCALE GENOMIC DNA]</scope>
</reference>
<evidence type="ECO:0000313" key="4">
    <source>
        <dbReference type="Proteomes" id="UP000335636"/>
    </source>
</evidence>
<dbReference type="Proteomes" id="UP000662637">
    <property type="component" value="Unassembled WGS sequence"/>
</dbReference>
<name>A0A5E4CUB2_MARMO</name>